<dbReference type="KEGG" id="ocy:OSSY52_21130"/>
<evidence type="ECO:0000313" key="1">
    <source>
        <dbReference type="EMBL" id="BBE31972.1"/>
    </source>
</evidence>
<dbReference type="EMBL" id="AP018712">
    <property type="protein sequence ID" value="BBE31972.1"/>
    <property type="molecule type" value="Genomic_DNA"/>
</dbReference>
<dbReference type="InParanoid" id="A0A7G1GBT7"/>
<reference evidence="1 2" key="1">
    <citation type="submission" date="2018-06" db="EMBL/GenBank/DDBJ databases">
        <title>Genome sequencing of Oceanotoga sp. sy52.</title>
        <authorList>
            <person name="Mori K."/>
        </authorList>
    </citation>
    <scope>NUCLEOTIDE SEQUENCE [LARGE SCALE GENOMIC DNA]</scope>
    <source>
        <strain evidence="2">sy52</strain>
    </source>
</reference>
<dbReference type="AlphaFoldDB" id="A0A7G1GBT7"/>
<proteinExistence type="predicted"/>
<dbReference type="Proteomes" id="UP000516361">
    <property type="component" value="Chromosome"/>
</dbReference>
<protein>
    <recommendedName>
        <fullName evidence="3">DUF4139 domain-containing protein</fullName>
    </recommendedName>
</protein>
<accession>A0A7G1GBT7</accession>
<name>A0A7G1GBT7_9BACT</name>
<dbReference type="RefSeq" id="WP_190614832.1">
    <property type="nucleotide sequence ID" value="NZ_AP018712.1"/>
</dbReference>
<evidence type="ECO:0000313" key="2">
    <source>
        <dbReference type="Proteomes" id="UP000516361"/>
    </source>
</evidence>
<evidence type="ECO:0008006" key="3">
    <source>
        <dbReference type="Google" id="ProtNLM"/>
    </source>
</evidence>
<organism evidence="1 2">
    <name type="scientific">Tepiditoga spiralis</name>
    <dbReference type="NCBI Taxonomy" id="2108365"/>
    <lineage>
        <taxon>Bacteria</taxon>
        <taxon>Thermotogati</taxon>
        <taxon>Thermotogota</taxon>
        <taxon>Thermotogae</taxon>
        <taxon>Petrotogales</taxon>
        <taxon>Petrotogaceae</taxon>
        <taxon>Tepiditoga</taxon>
    </lineage>
</organism>
<sequence length="396" mass="46491">MKKLFMEKGIIFFVLLVSTILLSKNYTFFFKDCVINYIEFSGNEFEIPSDQEIFWISNVQNWQIKNKNNDYSFSFKIINLDDYKDYYMEKIEDNIFSLKSTQIIIFYNNQLNRWCETNKSNLKYLSKKESIVFDKDIKGWIGLKSKGTWDFIYEMYNDGTFNKNIELNGSILGESNVYLINQKLNTSINSSERLMRSLNSVPKIYQDVFTLNIGMLNTKNKINYINLKSYDILSFSDDYIINLNNVQTSAEIIRTIENTDYNGMGIDIVNGKILIHEIFDDKSFAIKKVLINNFSNGENIKIDLGKSWNIKYKLNKTKDTFISSSRTRFIEYTLIINNYSNEEKKISIEMKQPGLELINYDNNYFKNNSSIGSIELKGKMKMNSQQKIKLSIKIQN</sequence>
<gene>
    <name evidence="1" type="ORF">OSSY52_21130</name>
</gene>
<keyword evidence="2" id="KW-1185">Reference proteome</keyword>